<dbReference type="AlphaFoldDB" id="A0A9D1S1C3"/>
<dbReference type="GO" id="GO:0003677">
    <property type="term" value="F:DNA binding"/>
    <property type="evidence" value="ECO:0007669"/>
    <property type="project" value="InterPro"/>
</dbReference>
<keyword evidence="2" id="KW-0227">DNA damage</keyword>
<comment type="caution">
    <text evidence="5">The sequence shown here is derived from an EMBL/GenBank/DDBJ whole genome shotgun (WGS) entry which is preliminary data.</text>
</comment>
<dbReference type="Proteomes" id="UP000824151">
    <property type="component" value="Unassembled WGS sequence"/>
</dbReference>
<reference evidence="5" key="1">
    <citation type="journal article" date="2021" name="PeerJ">
        <title>Extensive microbial diversity within the chicken gut microbiome revealed by metagenomics and culture.</title>
        <authorList>
            <person name="Gilroy R."/>
            <person name="Ravi A."/>
            <person name="Getino M."/>
            <person name="Pursley I."/>
            <person name="Horton D.L."/>
            <person name="Alikhan N.F."/>
            <person name="Baker D."/>
            <person name="Gharbi K."/>
            <person name="Hall N."/>
            <person name="Watson M."/>
            <person name="Adriaenssens E.M."/>
            <person name="Foster-Nyarko E."/>
            <person name="Jarju S."/>
            <person name="Secka A."/>
            <person name="Antonio M."/>
            <person name="Oren A."/>
            <person name="Chaudhuri R.R."/>
            <person name="La Ragione R."/>
            <person name="Hildebrand F."/>
            <person name="Pallen M.J."/>
        </authorList>
    </citation>
    <scope>NUCLEOTIDE SEQUENCE</scope>
    <source>
        <strain evidence="5">ChiHejej3B27-3195</strain>
    </source>
</reference>
<comment type="similarity">
    <text evidence="1">Belongs to the DNA glycosylase MPG family.</text>
</comment>
<accession>A0A9D1S1C3</accession>
<dbReference type="Pfam" id="PF02245">
    <property type="entry name" value="Pur_DNA_glyco"/>
    <property type="match status" value="1"/>
</dbReference>
<evidence type="ECO:0000313" key="5">
    <source>
        <dbReference type="EMBL" id="HIW98763.1"/>
    </source>
</evidence>
<dbReference type="GO" id="GO:0006284">
    <property type="term" value="P:base-excision repair"/>
    <property type="evidence" value="ECO:0007669"/>
    <property type="project" value="InterPro"/>
</dbReference>
<reference evidence="5" key="2">
    <citation type="submission" date="2021-04" db="EMBL/GenBank/DDBJ databases">
        <authorList>
            <person name="Gilroy R."/>
        </authorList>
    </citation>
    <scope>NUCLEOTIDE SEQUENCE</scope>
    <source>
        <strain evidence="5">ChiHejej3B27-3195</strain>
    </source>
</reference>
<dbReference type="SUPFAM" id="SSF50486">
    <property type="entry name" value="FMT C-terminal domain-like"/>
    <property type="match status" value="1"/>
</dbReference>
<organism evidence="5 6">
    <name type="scientific">Candidatus Nesterenkonia stercoripullorum</name>
    <dbReference type="NCBI Taxonomy" id="2838701"/>
    <lineage>
        <taxon>Bacteria</taxon>
        <taxon>Bacillati</taxon>
        <taxon>Actinomycetota</taxon>
        <taxon>Actinomycetes</taxon>
        <taxon>Micrococcales</taxon>
        <taxon>Micrococcaceae</taxon>
        <taxon>Nesterenkonia</taxon>
    </lineage>
</organism>
<keyword evidence="4" id="KW-0234">DNA repair</keyword>
<feature type="non-terminal residue" evidence="5">
    <location>
        <position position="42"/>
    </location>
</feature>
<gene>
    <name evidence="5" type="ORF">H9871_01325</name>
</gene>
<evidence type="ECO:0000256" key="3">
    <source>
        <dbReference type="ARBA" id="ARBA00022801"/>
    </source>
</evidence>
<sequence length="42" mass="4539">MAALFRTHATELAPALLGCHLEVRTDEGAVLVRLTEVEAYGN</sequence>
<evidence type="ECO:0000256" key="4">
    <source>
        <dbReference type="ARBA" id="ARBA00023204"/>
    </source>
</evidence>
<dbReference type="EC" id="3.2.2.-" evidence="5"/>
<dbReference type="InterPro" id="IPR011034">
    <property type="entry name" value="Formyl_transferase-like_C_sf"/>
</dbReference>
<dbReference type="GO" id="GO:0003905">
    <property type="term" value="F:alkylbase DNA N-glycosylase activity"/>
    <property type="evidence" value="ECO:0007669"/>
    <property type="project" value="InterPro"/>
</dbReference>
<protein>
    <submittedName>
        <fullName evidence="5">DNA-3-methyladenine glycosylase</fullName>
        <ecNumber evidence="5">3.2.2.-</ecNumber>
    </submittedName>
</protein>
<evidence type="ECO:0000256" key="2">
    <source>
        <dbReference type="ARBA" id="ARBA00022763"/>
    </source>
</evidence>
<keyword evidence="3 5" id="KW-0378">Hydrolase</keyword>
<dbReference type="InterPro" id="IPR036995">
    <property type="entry name" value="MPG_sf"/>
</dbReference>
<dbReference type="EMBL" id="DXGD01000050">
    <property type="protein sequence ID" value="HIW98763.1"/>
    <property type="molecule type" value="Genomic_DNA"/>
</dbReference>
<proteinExistence type="inferred from homology"/>
<evidence type="ECO:0000256" key="1">
    <source>
        <dbReference type="ARBA" id="ARBA00009232"/>
    </source>
</evidence>
<keyword evidence="5" id="KW-0326">Glycosidase</keyword>
<evidence type="ECO:0000313" key="6">
    <source>
        <dbReference type="Proteomes" id="UP000824151"/>
    </source>
</evidence>
<dbReference type="InterPro" id="IPR003180">
    <property type="entry name" value="MPG"/>
</dbReference>
<name>A0A9D1S1C3_9MICC</name>
<dbReference type="Gene3D" id="3.10.300.10">
    <property type="entry name" value="Methylpurine-DNA glycosylase (MPG)"/>
    <property type="match status" value="1"/>
</dbReference>